<dbReference type="Proteomes" id="UP000007719">
    <property type="component" value="Chromosome"/>
</dbReference>
<protein>
    <submittedName>
        <fullName evidence="3">PP-loop domain protein</fullName>
    </submittedName>
</protein>
<dbReference type="STRING" id="515635.Dtur_1769"/>
<dbReference type="NCBIfam" id="TIGR00268">
    <property type="entry name" value="ATP-dependent sacrificial sulfur transferase LarE"/>
    <property type="match status" value="1"/>
</dbReference>
<dbReference type="InterPro" id="IPR005232">
    <property type="entry name" value="LarE"/>
</dbReference>
<dbReference type="InParanoid" id="B8E0M1"/>
<evidence type="ECO:0000313" key="3">
    <source>
        <dbReference type="EMBL" id="ACK43041.1"/>
    </source>
</evidence>
<dbReference type="RefSeq" id="WP_012584116.1">
    <property type="nucleotide sequence ID" value="NC_011661.1"/>
</dbReference>
<dbReference type="GO" id="GO:0016783">
    <property type="term" value="F:sulfurtransferase activity"/>
    <property type="evidence" value="ECO:0007669"/>
    <property type="project" value="InterPro"/>
</dbReference>
<accession>B8E0M1</accession>
<proteinExistence type="predicted"/>
<dbReference type="GO" id="GO:0006163">
    <property type="term" value="P:purine nucleotide metabolic process"/>
    <property type="evidence" value="ECO:0007669"/>
    <property type="project" value="UniProtKB-ARBA"/>
</dbReference>
<gene>
    <name evidence="3" type="ordered locus">Dtur_1769</name>
</gene>
<organism evidence="3 4">
    <name type="scientific">Dictyoglomus turgidum (strain DSM 6724 / Z-1310)</name>
    <dbReference type="NCBI Taxonomy" id="515635"/>
    <lineage>
        <taxon>Bacteria</taxon>
        <taxon>Pseudomonadati</taxon>
        <taxon>Dictyoglomota</taxon>
        <taxon>Dictyoglomia</taxon>
        <taxon>Dictyoglomales</taxon>
        <taxon>Dictyoglomaceae</taxon>
        <taxon>Dictyoglomus</taxon>
    </lineage>
</organism>
<feature type="active site" description="Nucleophile and sulfur donor" evidence="1">
    <location>
        <position position="174"/>
    </location>
</feature>
<dbReference type="Gene3D" id="3.40.50.620">
    <property type="entry name" value="HUPs"/>
    <property type="match status" value="1"/>
</dbReference>
<dbReference type="PIRSF" id="PIRSF006661">
    <property type="entry name" value="PP-lp_UCP006661"/>
    <property type="match status" value="1"/>
</dbReference>
<dbReference type="eggNOG" id="COG1606">
    <property type="taxonomic scope" value="Bacteria"/>
</dbReference>
<dbReference type="EnsemblBacteria" id="ACK43041">
    <property type="protein sequence ID" value="ACK43041"/>
    <property type="gene ID" value="Dtur_1769"/>
</dbReference>
<dbReference type="InterPro" id="IPR052188">
    <property type="entry name" value="Ni-pincer_cofactor_biosynth"/>
</dbReference>
<dbReference type="SUPFAM" id="SSF52402">
    <property type="entry name" value="Adenine nucleotide alpha hydrolases-like"/>
    <property type="match status" value="1"/>
</dbReference>
<dbReference type="PATRIC" id="fig|515635.4.peg.1821"/>
<dbReference type="Pfam" id="PF02540">
    <property type="entry name" value="NAD_synthase"/>
    <property type="match status" value="1"/>
</dbReference>
<evidence type="ECO:0000313" key="4">
    <source>
        <dbReference type="Proteomes" id="UP000007719"/>
    </source>
</evidence>
<sequence>MKEKLEELKNFLRDCKKVVVAYSGGVDSTFLLKVAKDTLGDNVLAVTLISPIFPEREIKEAKRIAEELGVRHIILKNDELLKHEEFIKNPPERCYICKKYNFQKIIEVAKENNIDCVLDGSNVDDLKDYRPGKMALKELGILSPLLELGFSKEEIRRLSREFNLPTSEKPSLACLATRIPYGERIEIERLKRIEEGEDYLTKLGFNQVRVRDYKNMARIEIEEENFSLILKKDIREKIIRKLKELGYKYITLDLEGYRTGSMNQEIKK</sequence>
<evidence type="ECO:0000256" key="1">
    <source>
        <dbReference type="PIRSR" id="PIRSR006661-1"/>
    </source>
</evidence>
<dbReference type="InterPro" id="IPR022310">
    <property type="entry name" value="NAD/GMP_synthase"/>
</dbReference>
<dbReference type="EMBL" id="CP001251">
    <property type="protein sequence ID" value="ACK43041.1"/>
    <property type="molecule type" value="Genomic_DNA"/>
</dbReference>
<feature type="domain" description="NAD/GMP synthase" evidence="2">
    <location>
        <begin position="14"/>
        <end position="76"/>
    </location>
</feature>
<keyword evidence="4" id="KW-1185">Reference proteome</keyword>
<dbReference type="PANTHER" id="PTHR43169:SF2">
    <property type="entry name" value="NAD_GMP SYNTHASE DOMAIN-CONTAINING PROTEIN"/>
    <property type="match status" value="1"/>
</dbReference>
<dbReference type="InterPro" id="IPR014729">
    <property type="entry name" value="Rossmann-like_a/b/a_fold"/>
</dbReference>
<evidence type="ECO:0000259" key="2">
    <source>
        <dbReference type="Pfam" id="PF02540"/>
    </source>
</evidence>
<dbReference type="AlphaFoldDB" id="B8E0M1"/>
<dbReference type="KEGG" id="dtu:Dtur_1769"/>
<name>B8E0M1_DICTD</name>
<dbReference type="OrthoDB" id="9776919at2"/>
<dbReference type="PANTHER" id="PTHR43169">
    <property type="entry name" value="EXSB FAMILY PROTEIN"/>
    <property type="match status" value="1"/>
</dbReference>
<dbReference type="HOGENOM" id="CLU_061181_2_0_0"/>
<dbReference type="CDD" id="cd01990">
    <property type="entry name" value="LarE-like"/>
    <property type="match status" value="1"/>
</dbReference>
<reference evidence="4" key="1">
    <citation type="journal article" date="2016" name="Front. Microbiol.">
        <title>The complete genome sequence of hyperthermophile Dictyoglomus turgidum DSM 6724 reveals a specialized carbohydrate fermentor.</title>
        <authorList>
            <person name="Brumm P.J."/>
            <person name="Gowda K."/>
            <person name="Robb F.T."/>
            <person name="Mead D.A."/>
        </authorList>
    </citation>
    <scope>NUCLEOTIDE SEQUENCE [LARGE SCALE GENOMIC DNA]</scope>
    <source>
        <strain evidence="4">DSM 6724 / Z-1310</strain>
    </source>
</reference>